<feature type="active site" description="Nucleophile" evidence="5">
    <location>
        <position position="419"/>
    </location>
</feature>
<dbReference type="GO" id="GO:0005730">
    <property type="term" value="C:nucleolus"/>
    <property type="evidence" value="ECO:0007669"/>
    <property type="project" value="TreeGrafter"/>
</dbReference>
<dbReference type="Gene3D" id="3.30.70.1170">
    <property type="entry name" value="Sun protein, domain 3"/>
    <property type="match status" value="1"/>
</dbReference>
<keyword evidence="2 5" id="KW-0808">Transferase</keyword>
<dbReference type="SUPFAM" id="SSF53335">
    <property type="entry name" value="S-adenosyl-L-methionine-dependent methyltransferases"/>
    <property type="match status" value="1"/>
</dbReference>
<dbReference type="GO" id="GO:0070475">
    <property type="term" value="P:rRNA base methylation"/>
    <property type="evidence" value="ECO:0007669"/>
    <property type="project" value="TreeGrafter"/>
</dbReference>
<dbReference type="EMBL" id="MU860055">
    <property type="protein sequence ID" value="KAK4239768.1"/>
    <property type="molecule type" value="Genomic_DNA"/>
</dbReference>
<dbReference type="Proteomes" id="UP001303760">
    <property type="component" value="Unassembled WGS sequence"/>
</dbReference>
<dbReference type="FunFam" id="3.30.70.1170:FF:000006">
    <property type="entry name" value="NOL1/NOP2/Sun domain family protein"/>
    <property type="match status" value="1"/>
</dbReference>
<evidence type="ECO:0000256" key="1">
    <source>
        <dbReference type="ARBA" id="ARBA00022603"/>
    </source>
</evidence>
<dbReference type="InterPro" id="IPR029063">
    <property type="entry name" value="SAM-dependent_MTases_sf"/>
</dbReference>
<dbReference type="PROSITE" id="PS51686">
    <property type="entry name" value="SAM_MT_RSMB_NOP"/>
    <property type="match status" value="1"/>
</dbReference>
<dbReference type="PANTHER" id="PTHR22807">
    <property type="entry name" value="NOP2 YEAST -RELATED NOL1/NOP2/FMU SUN DOMAIN-CONTAINING"/>
    <property type="match status" value="1"/>
</dbReference>
<feature type="region of interest" description="Disordered" evidence="6">
    <location>
        <begin position="562"/>
        <end position="629"/>
    </location>
</feature>
<feature type="domain" description="SAM-dependent MTase RsmB/NOP-type" evidence="7">
    <location>
        <begin position="129"/>
        <end position="500"/>
    </location>
</feature>
<dbReference type="InterPro" id="IPR023267">
    <property type="entry name" value="RCMT"/>
</dbReference>
<evidence type="ECO:0000313" key="8">
    <source>
        <dbReference type="EMBL" id="KAK4239768.1"/>
    </source>
</evidence>
<dbReference type="InterPro" id="IPR049560">
    <property type="entry name" value="MeTrfase_RsmB-F_NOP2_cat"/>
</dbReference>
<dbReference type="GO" id="GO:0008173">
    <property type="term" value="F:RNA methyltransferase activity"/>
    <property type="evidence" value="ECO:0007669"/>
    <property type="project" value="InterPro"/>
</dbReference>
<gene>
    <name evidence="8" type="ORF">C8A03DRAFT_42629</name>
</gene>
<reference evidence="8" key="1">
    <citation type="journal article" date="2023" name="Mol. Phylogenet. Evol.">
        <title>Genome-scale phylogeny and comparative genomics of the fungal order Sordariales.</title>
        <authorList>
            <person name="Hensen N."/>
            <person name="Bonometti L."/>
            <person name="Westerberg I."/>
            <person name="Brannstrom I.O."/>
            <person name="Guillou S."/>
            <person name="Cros-Aarteil S."/>
            <person name="Calhoun S."/>
            <person name="Haridas S."/>
            <person name="Kuo A."/>
            <person name="Mondo S."/>
            <person name="Pangilinan J."/>
            <person name="Riley R."/>
            <person name="LaButti K."/>
            <person name="Andreopoulos B."/>
            <person name="Lipzen A."/>
            <person name="Chen C."/>
            <person name="Yan M."/>
            <person name="Daum C."/>
            <person name="Ng V."/>
            <person name="Clum A."/>
            <person name="Steindorff A."/>
            <person name="Ohm R.A."/>
            <person name="Martin F."/>
            <person name="Silar P."/>
            <person name="Natvig D.O."/>
            <person name="Lalanne C."/>
            <person name="Gautier V."/>
            <person name="Ament-Velasquez S.L."/>
            <person name="Kruys A."/>
            <person name="Hutchinson M.I."/>
            <person name="Powell A.J."/>
            <person name="Barry K."/>
            <person name="Miller A.N."/>
            <person name="Grigoriev I.V."/>
            <person name="Debuchy R."/>
            <person name="Gladieux P."/>
            <person name="Hiltunen Thoren M."/>
            <person name="Johannesson H."/>
        </authorList>
    </citation>
    <scope>NUCLEOTIDE SEQUENCE</scope>
    <source>
        <strain evidence="8">CBS 532.94</strain>
    </source>
</reference>
<keyword evidence="3 5" id="KW-0949">S-adenosyl-L-methionine</keyword>
<name>A0AAN7CF23_9PEZI</name>
<feature type="compositionally biased region" description="Polar residues" evidence="6">
    <location>
        <begin position="357"/>
        <end position="370"/>
    </location>
</feature>
<comment type="caution">
    <text evidence="5">Lacks conserved residue(s) required for the propagation of feature annotation.</text>
</comment>
<dbReference type="PRINTS" id="PR02008">
    <property type="entry name" value="RCMTFAMILY"/>
</dbReference>
<dbReference type="Pfam" id="PF21148">
    <property type="entry name" value="NSUN5_fdxn-like"/>
    <property type="match status" value="1"/>
</dbReference>
<feature type="binding site" evidence="5">
    <location>
        <position position="266"/>
    </location>
    <ligand>
        <name>S-adenosyl-L-methionine</name>
        <dbReference type="ChEBI" id="CHEBI:59789"/>
    </ligand>
</feature>
<accession>A0AAN7CF23</accession>
<organism evidence="8 9">
    <name type="scientific">Achaetomium macrosporum</name>
    <dbReference type="NCBI Taxonomy" id="79813"/>
    <lineage>
        <taxon>Eukaryota</taxon>
        <taxon>Fungi</taxon>
        <taxon>Dikarya</taxon>
        <taxon>Ascomycota</taxon>
        <taxon>Pezizomycotina</taxon>
        <taxon>Sordariomycetes</taxon>
        <taxon>Sordariomycetidae</taxon>
        <taxon>Sordariales</taxon>
        <taxon>Chaetomiaceae</taxon>
        <taxon>Achaetomium</taxon>
    </lineage>
</organism>
<evidence type="ECO:0000259" key="7">
    <source>
        <dbReference type="PROSITE" id="PS51686"/>
    </source>
</evidence>
<evidence type="ECO:0000313" key="9">
    <source>
        <dbReference type="Proteomes" id="UP001303760"/>
    </source>
</evidence>
<evidence type="ECO:0000256" key="6">
    <source>
        <dbReference type="SAM" id="MobiDB-lite"/>
    </source>
</evidence>
<dbReference type="InterPro" id="IPR049561">
    <property type="entry name" value="NSUN5_7_fdxn-like"/>
</dbReference>
<dbReference type="InterPro" id="IPR001678">
    <property type="entry name" value="MeTrfase_RsmB-F_NOP2_dom"/>
</dbReference>
<comment type="similarity">
    <text evidence="5">Belongs to the class I-like SAM-binding methyltransferase superfamily. RsmB/NOP family.</text>
</comment>
<feature type="compositionally biased region" description="Low complexity" evidence="6">
    <location>
        <begin position="335"/>
        <end position="346"/>
    </location>
</feature>
<reference evidence="8" key="2">
    <citation type="submission" date="2023-05" db="EMBL/GenBank/DDBJ databases">
        <authorList>
            <consortium name="Lawrence Berkeley National Laboratory"/>
            <person name="Steindorff A."/>
            <person name="Hensen N."/>
            <person name="Bonometti L."/>
            <person name="Westerberg I."/>
            <person name="Brannstrom I.O."/>
            <person name="Guillou S."/>
            <person name="Cros-Aarteil S."/>
            <person name="Calhoun S."/>
            <person name="Haridas S."/>
            <person name="Kuo A."/>
            <person name="Mondo S."/>
            <person name="Pangilinan J."/>
            <person name="Riley R."/>
            <person name="Labutti K."/>
            <person name="Andreopoulos B."/>
            <person name="Lipzen A."/>
            <person name="Chen C."/>
            <person name="Yanf M."/>
            <person name="Daum C."/>
            <person name="Ng V."/>
            <person name="Clum A."/>
            <person name="Ohm R."/>
            <person name="Martin F."/>
            <person name="Silar P."/>
            <person name="Natvig D."/>
            <person name="Lalanne C."/>
            <person name="Gautier V."/>
            <person name="Ament-Velasquez S.L."/>
            <person name="Kruys A."/>
            <person name="Hutchinson M.I."/>
            <person name="Powell A.J."/>
            <person name="Barry K."/>
            <person name="Miller A.N."/>
            <person name="Grigoriev I.V."/>
            <person name="Debuchy R."/>
            <person name="Gladieux P."/>
            <person name="Thoren M.H."/>
            <person name="Johannesson H."/>
        </authorList>
    </citation>
    <scope>NUCLEOTIDE SEQUENCE</scope>
    <source>
        <strain evidence="8">CBS 532.94</strain>
    </source>
</reference>
<feature type="binding site" evidence="5">
    <location>
        <position position="315"/>
    </location>
    <ligand>
        <name>S-adenosyl-L-methionine</name>
        <dbReference type="ChEBI" id="CHEBI:59789"/>
    </ligand>
</feature>
<feature type="compositionally biased region" description="Basic and acidic residues" evidence="6">
    <location>
        <begin position="575"/>
        <end position="586"/>
    </location>
</feature>
<evidence type="ECO:0000256" key="5">
    <source>
        <dbReference type="PROSITE-ProRule" id="PRU01023"/>
    </source>
</evidence>
<protein>
    <submittedName>
        <fullName evidence="8">S-adenosyl-L-methionine-dependent methyltransferase</fullName>
    </submittedName>
</protein>
<evidence type="ECO:0000256" key="4">
    <source>
        <dbReference type="ARBA" id="ARBA00022884"/>
    </source>
</evidence>
<sequence>MSLYHETASILTGPSTHGGSLKSRIYGNKDLKCAPAQVYALAFESSKWSAVLKEVVENSQLLQTERKLTPALSILLVHDFLLAKKGIALPASHGLRAAIEKHKARIQSEFTRARIRRKCPTLEALKASVDAQLGPPHPRWIRVNTLKSTIDEQLETTFRGFEMVPTVEEVMASGSTGRKMICLDGHIPNLIAASPGIDFTKTEAYKSGAIILQDKASCFPAYLLDPRPEDGDIIDACSAPGNKTTHLAGILHERGFAQDQCIIAFEKDKHRAKTLQNMVKTAGSDSVTVIHPGQDFLKTDPHAPKFRRVGALLLDPSCSGSGIVGRDDTPAFHLPSTTSSSSSQPSVNRKRKRPQPCHSSESKPTSTTTVVVDDEGNETHLATPQALHARLAALAAFQLSIVLHAFAFPAAKKVTYSTCSVHAVENESVVLRALASDIARQRGWRVLRREEQVRGMREWPVRGDLQACDGDEVVAGACVRSSREDGKGVMGFFVVCFVREDEHSKKGDDKDNEEGPYVRDAQGRIVRDENGIPTLKSTGRKAVELDMLDSDEEEGSVVELRFGEGYDGGDDGDGPFERDADGRIVRGSDGMPRLKVKRAKAGEVDDGGGQEVEEENSEEEGDEWAGFDD</sequence>
<dbReference type="GO" id="GO:0003723">
    <property type="term" value="F:RNA binding"/>
    <property type="evidence" value="ECO:0007669"/>
    <property type="project" value="UniProtKB-UniRule"/>
</dbReference>
<evidence type="ECO:0000256" key="3">
    <source>
        <dbReference type="ARBA" id="ARBA00022691"/>
    </source>
</evidence>
<feature type="binding site" evidence="5">
    <location>
        <begin position="237"/>
        <end position="243"/>
    </location>
    <ligand>
        <name>S-adenosyl-L-methionine</name>
        <dbReference type="ChEBI" id="CHEBI:59789"/>
    </ligand>
</feature>
<feature type="region of interest" description="Disordered" evidence="6">
    <location>
        <begin position="325"/>
        <end position="371"/>
    </location>
</feature>
<dbReference type="PANTHER" id="PTHR22807:SF4">
    <property type="entry name" value="28S RRNA (CYTOSINE-C(5))-METHYLTRANSFERASE"/>
    <property type="match status" value="1"/>
</dbReference>
<proteinExistence type="inferred from homology"/>
<keyword evidence="4 5" id="KW-0694">RNA-binding</keyword>
<dbReference type="Gene3D" id="3.40.50.150">
    <property type="entry name" value="Vaccinia Virus protein VP39"/>
    <property type="match status" value="1"/>
</dbReference>
<keyword evidence="9" id="KW-1185">Reference proteome</keyword>
<dbReference type="InterPro" id="IPR048889">
    <property type="entry name" value="NSUN5_RCM1_N"/>
</dbReference>
<evidence type="ECO:0000256" key="2">
    <source>
        <dbReference type="ARBA" id="ARBA00022679"/>
    </source>
</evidence>
<dbReference type="Pfam" id="PF01189">
    <property type="entry name" value="Methyltr_RsmB-F"/>
    <property type="match status" value="1"/>
</dbReference>
<keyword evidence="1 5" id="KW-0489">Methyltransferase</keyword>
<dbReference type="Pfam" id="PF21153">
    <property type="entry name" value="NSUN5_N"/>
    <property type="match status" value="1"/>
</dbReference>
<dbReference type="AlphaFoldDB" id="A0AAN7CF23"/>
<comment type="caution">
    <text evidence="8">The sequence shown here is derived from an EMBL/GenBank/DDBJ whole genome shotgun (WGS) entry which is preliminary data.</text>
</comment>
<feature type="compositionally biased region" description="Acidic residues" evidence="6">
    <location>
        <begin position="604"/>
        <end position="629"/>
    </location>
</feature>